<dbReference type="PANTHER" id="PTHR33112:SF10">
    <property type="entry name" value="TOL"/>
    <property type="match status" value="1"/>
</dbReference>
<dbReference type="OrthoDB" id="10570262at2759"/>
<proteinExistence type="predicted"/>
<feature type="non-terminal residue" evidence="2">
    <location>
        <position position="517"/>
    </location>
</feature>
<sequence>MQPEPYAFIGLVKPDLALTREKQHGNHPTGFISDAKATTVVEARQRQYGPRLDDTGSGPGAVRAPTNSGFIYANREWCDEQDGNNDGVCTLPHPDESLHERRELQHFGGFLRCACCVDYSCASSSSKHGDDVERGSSNVEFDMRSQERRTFLRKAPVGAVLGSTPSHGDTNNVHNLCSVCEVVSGRILAHLAALERRSKLEKLLHPQRELCSLKHHDNPSALKVSSDSCHLCALIWSSLNDKQQSRLIAEDESLFDSYREGSTNIKSEVQGRRAIRVVVLNDMLIPHFGGFKRPRRWEKSVLGFRDANTEVGSEFANPLYLTGPDYYSDYTGYRDLEERRSGPLLLPVADTTGSDCVIDWIAHTFKARRNKTSWLPTRVLDVRSSLTGRVLLRLSKDLPESERTQYTALSHCWGKVRLPILTQNNIEQRLVEGLDVEELPRTFVEAMEVTLKLGISYIWIDSFCIIQDSGSDWDHEAALMASVYRNAFCTIAAVDATDGNGGLFRPQYPLKSSPCLI</sequence>
<dbReference type="PANTHER" id="PTHR33112">
    <property type="entry name" value="DOMAIN PROTEIN, PUTATIVE-RELATED"/>
    <property type="match status" value="1"/>
</dbReference>
<name>A0A6A6TPS7_9PLEO</name>
<protein>
    <submittedName>
        <fullName evidence="2">HET-domain-containing protein</fullName>
    </submittedName>
</protein>
<evidence type="ECO:0000313" key="3">
    <source>
        <dbReference type="Proteomes" id="UP000799324"/>
    </source>
</evidence>
<reference evidence="2" key="1">
    <citation type="journal article" date="2020" name="Stud. Mycol.">
        <title>101 Dothideomycetes genomes: a test case for predicting lifestyles and emergence of pathogens.</title>
        <authorList>
            <person name="Haridas S."/>
            <person name="Albert R."/>
            <person name="Binder M."/>
            <person name="Bloem J."/>
            <person name="Labutti K."/>
            <person name="Salamov A."/>
            <person name="Andreopoulos B."/>
            <person name="Baker S."/>
            <person name="Barry K."/>
            <person name="Bills G."/>
            <person name="Bluhm B."/>
            <person name="Cannon C."/>
            <person name="Castanera R."/>
            <person name="Culley D."/>
            <person name="Daum C."/>
            <person name="Ezra D."/>
            <person name="Gonzalez J."/>
            <person name="Henrissat B."/>
            <person name="Kuo A."/>
            <person name="Liang C."/>
            <person name="Lipzen A."/>
            <person name="Lutzoni F."/>
            <person name="Magnuson J."/>
            <person name="Mondo S."/>
            <person name="Nolan M."/>
            <person name="Ohm R."/>
            <person name="Pangilinan J."/>
            <person name="Park H.-J."/>
            <person name="Ramirez L."/>
            <person name="Alfaro M."/>
            <person name="Sun H."/>
            <person name="Tritt A."/>
            <person name="Yoshinaga Y."/>
            <person name="Zwiers L.-H."/>
            <person name="Turgeon B."/>
            <person name="Goodwin S."/>
            <person name="Spatafora J."/>
            <person name="Crous P."/>
            <person name="Grigoriev I."/>
        </authorList>
    </citation>
    <scope>NUCLEOTIDE SEQUENCE</scope>
    <source>
        <strain evidence="2">CBS 122681</strain>
    </source>
</reference>
<gene>
    <name evidence="2" type="ORF">K491DRAFT_687473</name>
</gene>
<feature type="domain" description="Heterokaryon incompatibility" evidence="1">
    <location>
        <begin position="406"/>
        <end position="509"/>
    </location>
</feature>
<keyword evidence="3" id="KW-1185">Reference proteome</keyword>
<organism evidence="2 3">
    <name type="scientific">Lophiostoma macrostomum CBS 122681</name>
    <dbReference type="NCBI Taxonomy" id="1314788"/>
    <lineage>
        <taxon>Eukaryota</taxon>
        <taxon>Fungi</taxon>
        <taxon>Dikarya</taxon>
        <taxon>Ascomycota</taxon>
        <taxon>Pezizomycotina</taxon>
        <taxon>Dothideomycetes</taxon>
        <taxon>Pleosporomycetidae</taxon>
        <taxon>Pleosporales</taxon>
        <taxon>Lophiostomataceae</taxon>
        <taxon>Lophiostoma</taxon>
    </lineage>
</organism>
<evidence type="ECO:0000259" key="1">
    <source>
        <dbReference type="Pfam" id="PF06985"/>
    </source>
</evidence>
<evidence type="ECO:0000313" key="2">
    <source>
        <dbReference type="EMBL" id="KAF2661321.1"/>
    </source>
</evidence>
<dbReference type="EMBL" id="MU004294">
    <property type="protein sequence ID" value="KAF2661321.1"/>
    <property type="molecule type" value="Genomic_DNA"/>
</dbReference>
<dbReference type="Pfam" id="PF06985">
    <property type="entry name" value="HET"/>
    <property type="match status" value="1"/>
</dbReference>
<dbReference type="AlphaFoldDB" id="A0A6A6TPS7"/>
<dbReference type="InterPro" id="IPR010730">
    <property type="entry name" value="HET"/>
</dbReference>
<dbReference type="Proteomes" id="UP000799324">
    <property type="component" value="Unassembled WGS sequence"/>
</dbReference>
<accession>A0A6A6TPS7</accession>